<name>A0A3L6PZD9_PANMI</name>
<proteinExistence type="predicted"/>
<dbReference type="Pfam" id="PF13947">
    <property type="entry name" value="GUB_WAK_bind"/>
    <property type="match status" value="1"/>
</dbReference>
<dbReference type="EMBL" id="PQIB02000014">
    <property type="protein sequence ID" value="RLM69092.1"/>
    <property type="molecule type" value="Genomic_DNA"/>
</dbReference>
<gene>
    <name evidence="5" type="ORF">C2845_PM17G12460</name>
</gene>
<evidence type="ECO:0000256" key="2">
    <source>
        <dbReference type="ARBA" id="ARBA00022729"/>
    </source>
</evidence>
<dbReference type="STRING" id="4540.A0A3L6PZD9"/>
<dbReference type="InterPro" id="IPR025287">
    <property type="entry name" value="WAK_GUB"/>
</dbReference>
<dbReference type="OrthoDB" id="696530at2759"/>
<comment type="caution">
    <text evidence="5">The sequence shown here is derived from an EMBL/GenBank/DDBJ whole genome shotgun (WGS) entry which is preliminary data.</text>
</comment>
<sequence length="220" mass="23456">MRELRFRLLAPTTRWLLLVVAAAASLASGGSESQGPMIGLANCTTRCGDVSVPYPFGIGRGCHLKGFDLTCNTSYAPPRLFLGDGTLEVVAISLANATMRVRGPQGDTDMSGSVWKSDGTTNGTWGGPGWGLRDDAPYILSDEHNEFVLSGCHLYVELLVAGGSDDQVINSCVSTCTRALLVPHHDECFVPETSGSPRCRRYTGITCCQAPIPIGRVAYD</sequence>
<feature type="chain" id="PRO_5018216992" evidence="3">
    <location>
        <begin position="30"/>
        <end position="220"/>
    </location>
</feature>
<evidence type="ECO:0000259" key="4">
    <source>
        <dbReference type="Pfam" id="PF13947"/>
    </source>
</evidence>
<reference evidence="6" key="1">
    <citation type="journal article" date="2019" name="Nat. Commun.">
        <title>The genome of broomcorn millet.</title>
        <authorList>
            <person name="Zou C."/>
            <person name="Miki D."/>
            <person name="Li D."/>
            <person name="Tang Q."/>
            <person name="Xiao L."/>
            <person name="Rajput S."/>
            <person name="Deng P."/>
            <person name="Jia W."/>
            <person name="Huang R."/>
            <person name="Zhang M."/>
            <person name="Sun Y."/>
            <person name="Hu J."/>
            <person name="Fu X."/>
            <person name="Schnable P.S."/>
            <person name="Li F."/>
            <person name="Zhang H."/>
            <person name="Feng B."/>
            <person name="Zhu X."/>
            <person name="Liu R."/>
            <person name="Schnable J.C."/>
            <person name="Zhu J.-K."/>
            <person name="Zhang H."/>
        </authorList>
    </citation>
    <scope>NUCLEOTIDE SEQUENCE [LARGE SCALE GENOMIC DNA]</scope>
</reference>
<evidence type="ECO:0000256" key="1">
    <source>
        <dbReference type="ARBA" id="ARBA00004167"/>
    </source>
</evidence>
<dbReference type="Proteomes" id="UP000275267">
    <property type="component" value="Unassembled WGS sequence"/>
</dbReference>
<accession>A0A3L6PZD9</accession>
<organism evidence="5 6">
    <name type="scientific">Panicum miliaceum</name>
    <name type="common">Proso millet</name>
    <name type="synonym">Broomcorn millet</name>
    <dbReference type="NCBI Taxonomy" id="4540"/>
    <lineage>
        <taxon>Eukaryota</taxon>
        <taxon>Viridiplantae</taxon>
        <taxon>Streptophyta</taxon>
        <taxon>Embryophyta</taxon>
        <taxon>Tracheophyta</taxon>
        <taxon>Spermatophyta</taxon>
        <taxon>Magnoliopsida</taxon>
        <taxon>Liliopsida</taxon>
        <taxon>Poales</taxon>
        <taxon>Poaceae</taxon>
        <taxon>PACMAD clade</taxon>
        <taxon>Panicoideae</taxon>
        <taxon>Panicodae</taxon>
        <taxon>Paniceae</taxon>
        <taxon>Panicinae</taxon>
        <taxon>Panicum</taxon>
        <taxon>Panicum sect. Panicum</taxon>
    </lineage>
</organism>
<comment type="subcellular location">
    <subcellularLocation>
        <location evidence="1">Membrane</location>
        <topology evidence="1">Single-pass membrane protein</topology>
    </subcellularLocation>
</comment>
<dbReference type="GO" id="GO:0016020">
    <property type="term" value="C:membrane"/>
    <property type="evidence" value="ECO:0007669"/>
    <property type="project" value="UniProtKB-SubCell"/>
</dbReference>
<keyword evidence="6" id="KW-1185">Reference proteome</keyword>
<protein>
    <submittedName>
        <fullName evidence="5">Wall-associated receptor kinase-like 16</fullName>
    </submittedName>
</protein>
<evidence type="ECO:0000256" key="3">
    <source>
        <dbReference type="SAM" id="SignalP"/>
    </source>
</evidence>
<evidence type="ECO:0000313" key="6">
    <source>
        <dbReference type="Proteomes" id="UP000275267"/>
    </source>
</evidence>
<keyword evidence="2 3" id="KW-0732">Signal</keyword>
<feature type="signal peptide" evidence="3">
    <location>
        <begin position="1"/>
        <end position="29"/>
    </location>
</feature>
<dbReference type="GO" id="GO:0030247">
    <property type="term" value="F:polysaccharide binding"/>
    <property type="evidence" value="ECO:0007669"/>
    <property type="project" value="InterPro"/>
</dbReference>
<dbReference type="GO" id="GO:0016301">
    <property type="term" value="F:kinase activity"/>
    <property type="evidence" value="ECO:0007669"/>
    <property type="project" value="UniProtKB-KW"/>
</dbReference>
<feature type="domain" description="Wall-associated receptor kinase galacturonan-binding" evidence="4">
    <location>
        <begin position="43"/>
        <end position="101"/>
    </location>
</feature>
<dbReference type="PANTHER" id="PTHR33491">
    <property type="entry name" value="OSJNBA0016N04.9 PROTEIN"/>
    <property type="match status" value="1"/>
</dbReference>
<evidence type="ECO:0000313" key="5">
    <source>
        <dbReference type="EMBL" id="RLM69092.1"/>
    </source>
</evidence>
<dbReference type="AlphaFoldDB" id="A0A3L6PZD9"/>